<dbReference type="InterPro" id="IPR036638">
    <property type="entry name" value="HLH_DNA-bd_sf"/>
</dbReference>
<evidence type="ECO:0000313" key="2">
    <source>
        <dbReference type="Proteomes" id="UP000601171"/>
    </source>
</evidence>
<dbReference type="RefSeq" id="WP_316699592.1">
    <property type="nucleotide sequence ID" value="NZ_JACRTG010000010.1"/>
</dbReference>
<dbReference type="SUPFAM" id="SSF140500">
    <property type="entry name" value="BAS1536-like"/>
    <property type="match status" value="1"/>
</dbReference>
<keyword evidence="2" id="KW-1185">Reference proteome</keyword>
<evidence type="ECO:0000313" key="1">
    <source>
        <dbReference type="EMBL" id="MBC8587327.1"/>
    </source>
</evidence>
<dbReference type="Gene3D" id="4.10.280.10">
    <property type="entry name" value="Helix-loop-helix DNA-binding domain"/>
    <property type="match status" value="1"/>
</dbReference>
<gene>
    <name evidence="1" type="ORF">H8707_03620</name>
</gene>
<accession>A0A926ETR4</accession>
<dbReference type="GO" id="GO:0046983">
    <property type="term" value="F:protein dimerization activity"/>
    <property type="evidence" value="ECO:0007669"/>
    <property type="project" value="InterPro"/>
</dbReference>
<dbReference type="InterPro" id="IPR018540">
    <property type="entry name" value="Spo0E-like"/>
</dbReference>
<sequence length="55" mass="6545">MKEKINTLKDKLNKELENKNLCDQEVIKISQELDQLILEYYYNNDNILPDNDNSS</sequence>
<dbReference type="AlphaFoldDB" id="A0A926ETR4"/>
<organism evidence="1 2">
    <name type="scientific">Paratissierella segnis</name>
    <dbReference type="NCBI Taxonomy" id="2763679"/>
    <lineage>
        <taxon>Bacteria</taxon>
        <taxon>Bacillati</taxon>
        <taxon>Bacillota</taxon>
        <taxon>Tissierellia</taxon>
        <taxon>Tissierellales</taxon>
        <taxon>Tissierellaceae</taxon>
        <taxon>Paratissierella</taxon>
    </lineage>
</organism>
<proteinExistence type="predicted"/>
<protein>
    <submittedName>
        <fullName evidence="1">Aspartyl-phosphate phosphatase Spo0E family protein</fullName>
    </submittedName>
</protein>
<dbReference type="Pfam" id="PF09388">
    <property type="entry name" value="SpoOE-like"/>
    <property type="match status" value="1"/>
</dbReference>
<comment type="caution">
    <text evidence="1">The sequence shown here is derived from an EMBL/GenBank/DDBJ whole genome shotgun (WGS) entry which is preliminary data.</text>
</comment>
<dbReference type="Proteomes" id="UP000601171">
    <property type="component" value="Unassembled WGS sequence"/>
</dbReference>
<dbReference type="EMBL" id="JACRTG010000010">
    <property type="protein sequence ID" value="MBC8587327.1"/>
    <property type="molecule type" value="Genomic_DNA"/>
</dbReference>
<name>A0A926ETR4_9FIRM</name>
<dbReference type="GO" id="GO:0043937">
    <property type="term" value="P:regulation of sporulation"/>
    <property type="evidence" value="ECO:0007669"/>
    <property type="project" value="InterPro"/>
</dbReference>
<dbReference type="InterPro" id="IPR037208">
    <property type="entry name" value="Spo0E-like_sf"/>
</dbReference>
<reference evidence="1" key="1">
    <citation type="submission" date="2020-08" db="EMBL/GenBank/DDBJ databases">
        <title>Genome public.</title>
        <authorList>
            <person name="Liu C."/>
            <person name="Sun Q."/>
        </authorList>
    </citation>
    <scope>NUCLEOTIDE SEQUENCE</scope>
    <source>
        <strain evidence="1">BX21</strain>
    </source>
</reference>